<keyword evidence="2" id="KW-0067">ATP-binding</keyword>
<dbReference type="FunFam" id="3.90.640.10:FF:000004">
    <property type="entry name" value="Heat shock 70 kDa protein 4"/>
    <property type="match status" value="1"/>
</dbReference>
<dbReference type="GO" id="GO:0034663">
    <property type="term" value="C:endoplasmic reticulum chaperone complex"/>
    <property type="evidence" value="ECO:0007669"/>
    <property type="project" value="TreeGrafter"/>
</dbReference>
<evidence type="ECO:0000256" key="3">
    <source>
        <dbReference type="ARBA" id="ARBA00023186"/>
    </source>
</evidence>
<dbReference type="InterPro" id="IPR043129">
    <property type="entry name" value="ATPase_NBD"/>
</dbReference>
<dbReference type="Gene3D" id="3.30.420.40">
    <property type="match status" value="3"/>
</dbReference>
<dbReference type="RefSeq" id="XP_039128887.1">
    <property type="nucleotide sequence ID" value="XM_039272953.1"/>
</dbReference>
<protein>
    <submittedName>
        <fullName evidence="5">Heat shock 70 kDa protein 17-like</fullName>
    </submittedName>
</protein>
<evidence type="ECO:0000313" key="4">
    <source>
        <dbReference type="Proteomes" id="UP001515500"/>
    </source>
</evidence>
<organism evidence="4 5">
    <name type="scientific">Dioscorea cayennensis subsp. rotundata</name>
    <name type="common">White Guinea yam</name>
    <name type="synonym">Dioscorea rotundata</name>
    <dbReference type="NCBI Taxonomy" id="55577"/>
    <lineage>
        <taxon>Eukaryota</taxon>
        <taxon>Viridiplantae</taxon>
        <taxon>Streptophyta</taxon>
        <taxon>Embryophyta</taxon>
        <taxon>Tracheophyta</taxon>
        <taxon>Spermatophyta</taxon>
        <taxon>Magnoliopsida</taxon>
        <taxon>Liliopsida</taxon>
        <taxon>Dioscoreales</taxon>
        <taxon>Dioscoreaceae</taxon>
        <taxon>Dioscorea</taxon>
    </lineage>
</organism>
<reference evidence="5" key="1">
    <citation type="submission" date="2025-08" db="UniProtKB">
        <authorList>
            <consortium name="RefSeq"/>
        </authorList>
    </citation>
    <scope>IDENTIFICATION</scope>
</reference>
<name>A0AB40BNC9_DIOCR</name>
<dbReference type="Gene3D" id="3.90.640.10">
    <property type="entry name" value="Actin, Chain A, domain 4"/>
    <property type="match status" value="1"/>
</dbReference>
<sequence>MAEIMPPSIPEFVVDVAATVHHRCCHAVPPDAIIFAHRRCCPLLLLWNLTKMMIALNRLLGEEAAGIAARYLDKVFSHIRDMIGKPYGRAKSFLDSEYLPCDLVEDARGSVGIWVDTGRPKYSPEELLVTVLSYTTGLAESHVKVHMKDVMISVPPYFGQAERKRVVQVAQLAGINVLALINEHAGAALQYGIDKDSSNESRHVIIHDMGASSTYADLFYFSAYNTKEFGKILADEFNKQLGNGVDVRKSLRAMDNKLKKQVKRTKEILSANTVAPISVESLYDDVDFRSTMSHEKFEELCADLCEQSLVPVKEVLKHSGLKTDEIYAVELMGGATRRQ</sequence>
<dbReference type="GO" id="GO:0005524">
    <property type="term" value="F:ATP binding"/>
    <property type="evidence" value="ECO:0007669"/>
    <property type="project" value="UniProtKB-KW"/>
</dbReference>
<keyword evidence="3" id="KW-0143">Chaperone</keyword>
<evidence type="ECO:0000256" key="1">
    <source>
        <dbReference type="ARBA" id="ARBA00022741"/>
    </source>
</evidence>
<dbReference type="Proteomes" id="UP001515500">
    <property type="component" value="Chromosome 7"/>
</dbReference>
<keyword evidence="4" id="KW-1185">Reference proteome</keyword>
<dbReference type="GeneID" id="120265019"/>
<dbReference type="Gene3D" id="3.30.30.30">
    <property type="match status" value="1"/>
</dbReference>
<dbReference type="AlphaFoldDB" id="A0AB40BNC9"/>
<accession>A0AB40BNC9</accession>
<dbReference type="Pfam" id="PF00012">
    <property type="entry name" value="HSP70"/>
    <property type="match status" value="1"/>
</dbReference>
<evidence type="ECO:0000313" key="5">
    <source>
        <dbReference type="RefSeq" id="XP_039128887.1"/>
    </source>
</evidence>
<proteinExistence type="predicted"/>
<dbReference type="GO" id="GO:0030968">
    <property type="term" value="P:endoplasmic reticulum unfolded protein response"/>
    <property type="evidence" value="ECO:0007669"/>
    <property type="project" value="TreeGrafter"/>
</dbReference>
<dbReference type="FunFam" id="3.30.420.40:FF:000171">
    <property type="entry name" value="Heat shock 70 kDa protein 4"/>
    <property type="match status" value="1"/>
</dbReference>
<evidence type="ECO:0000256" key="2">
    <source>
        <dbReference type="ARBA" id="ARBA00022840"/>
    </source>
</evidence>
<dbReference type="InterPro" id="IPR013126">
    <property type="entry name" value="Hsp_70_fam"/>
</dbReference>
<dbReference type="SUPFAM" id="SSF53067">
    <property type="entry name" value="Actin-like ATPase domain"/>
    <property type="match status" value="2"/>
</dbReference>
<dbReference type="GO" id="GO:0140662">
    <property type="term" value="F:ATP-dependent protein folding chaperone"/>
    <property type="evidence" value="ECO:0007669"/>
    <property type="project" value="InterPro"/>
</dbReference>
<dbReference type="PANTHER" id="PTHR45639:SF3">
    <property type="entry name" value="HYPOXIA UP-REGULATED PROTEIN 1"/>
    <property type="match status" value="1"/>
</dbReference>
<keyword evidence="1" id="KW-0547">Nucleotide-binding</keyword>
<gene>
    <name evidence="5" type="primary">LOC120265019</name>
</gene>
<dbReference type="PANTHER" id="PTHR45639">
    <property type="entry name" value="HSC70CB, ISOFORM G-RELATED"/>
    <property type="match status" value="1"/>
</dbReference>